<evidence type="ECO:0008006" key="3">
    <source>
        <dbReference type="Google" id="ProtNLM"/>
    </source>
</evidence>
<gene>
    <name evidence="1" type="ORF">OA86_07575</name>
</gene>
<dbReference type="AlphaFoldDB" id="A0A0C1FND3"/>
<dbReference type="Pfam" id="PF14903">
    <property type="entry name" value="WG_beta_rep"/>
    <property type="match status" value="1"/>
</dbReference>
<sequence length="201" mass="23567">MKRVISILLLLTFQYLFSQQKFKIIYQNEDYFTSIIADQDGNIIKKLDPSIYGLNYQPETLGYFSIFSIKDEEGWTAIDINENRLFKVLNTEDGTPSPDDLFENKIRIVDHEDKIGFANDKGKIIIKPQFEQVSTFYKGKAIIGKKCKKIPWLEHATDRDCQHYSTQCEKYGFINKKGKVIMFGRFTFEEIAKKINWKGYE</sequence>
<comment type="caution">
    <text evidence="1">The sequence shown here is derived from an EMBL/GenBank/DDBJ whole genome shotgun (WGS) entry which is preliminary data.</text>
</comment>
<evidence type="ECO:0000313" key="1">
    <source>
        <dbReference type="EMBL" id="KIA89434.1"/>
    </source>
</evidence>
<name>A0A0C1FND3_9FLAO</name>
<keyword evidence="2" id="KW-1185">Reference proteome</keyword>
<dbReference type="OrthoDB" id="5464673at2"/>
<evidence type="ECO:0000313" key="2">
    <source>
        <dbReference type="Proteomes" id="UP000031473"/>
    </source>
</evidence>
<dbReference type="RefSeq" id="WP_039351220.1">
    <property type="nucleotide sequence ID" value="NZ_FOLA01000005.1"/>
</dbReference>
<dbReference type="STRING" id="266749.SAMN05421876_105250"/>
<protein>
    <recommendedName>
        <fullName evidence="3">WG repeat-containing protein</fullName>
    </recommendedName>
</protein>
<reference evidence="1 2" key="1">
    <citation type="submission" date="2014-10" db="EMBL/GenBank/DDBJ databases">
        <title>Kaistella jeonii genome.</title>
        <authorList>
            <person name="Clayton J.T."/>
            <person name="Newman J.D."/>
        </authorList>
    </citation>
    <scope>NUCLEOTIDE SEQUENCE [LARGE SCALE GENOMIC DNA]</scope>
    <source>
        <strain evidence="1 2">DSM 17048</strain>
    </source>
</reference>
<organism evidence="1 2">
    <name type="scientific">Kaistella jeonii</name>
    <dbReference type="NCBI Taxonomy" id="266749"/>
    <lineage>
        <taxon>Bacteria</taxon>
        <taxon>Pseudomonadati</taxon>
        <taxon>Bacteroidota</taxon>
        <taxon>Flavobacteriia</taxon>
        <taxon>Flavobacteriales</taxon>
        <taxon>Weeksellaceae</taxon>
        <taxon>Chryseobacterium group</taxon>
        <taxon>Kaistella</taxon>
    </lineage>
</organism>
<dbReference type="Proteomes" id="UP000031473">
    <property type="component" value="Unassembled WGS sequence"/>
</dbReference>
<proteinExistence type="predicted"/>
<dbReference type="InterPro" id="IPR032774">
    <property type="entry name" value="WG_beta_rep"/>
</dbReference>
<accession>A0A0C1FND3</accession>
<dbReference type="EMBL" id="JSYL01000003">
    <property type="protein sequence ID" value="KIA89434.1"/>
    <property type="molecule type" value="Genomic_DNA"/>
</dbReference>